<keyword evidence="1" id="KW-0812">Transmembrane</keyword>
<keyword evidence="1" id="KW-0472">Membrane</keyword>
<accession>A0A7S1T5J4</accession>
<dbReference type="EMBL" id="HBGG01039656">
    <property type="protein sequence ID" value="CAD9221211.1"/>
    <property type="molecule type" value="Transcribed_RNA"/>
</dbReference>
<feature type="transmembrane region" description="Helical" evidence="1">
    <location>
        <begin position="48"/>
        <end position="67"/>
    </location>
</feature>
<dbReference type="Pfam" id="PF14770">
    <property type="entry name" value="TMEM18"/>
    <property type="match status" value="1"/>
</dbReference>
<sequence>MADVAEAMKGAFEALTKDIREKLREAQAESGLVEDFMQFAHAVDWTEAWLMGLLGAEVVLFLAVLLFRKNTTFQGAAFFFCAGVVKFSERINSYLATQWEKFATQPYFDTRGVFISAVMSAPLILIMFVILINYLLASVNLLVKMKRKELQYKARQRAKEDGGEGTKKEK</sequence>
<name>A0A7S1T5J4_9CHLO</name>
<dbReference type="AlphaFoldDB" id="A0A7S1T5J4"/>
<organism evidence="2">
    <name type="scientific">Tetraselmis chuii</name>
    <dbReference type="NCBI Taxonomy" id="63592"/>
    <lineage>
        <taxon>Eukaryota</taxon>
        <taxon>Viridiplantae</taxon>
        <taxon>Chlorophyta</taxon>
        <taxon>core chlorophytes</taxon>
        <taxon>Chlorodendrophyceae</taxon>
        <taxon>Chlorodendrales</taxon>
        <taxon>Chlorodendraceae</taxon>
        <taxon>Tetraselmis</taxon>
    </lineage>
</organism>
<gene>
    <name evidence="2" type="ORF">TCHU04912_LOCUS20431</name>
</gene>
<reference evidence="2" key="1">
    <citation type="submission" date="2021-01" db="EMBL/GenBank/DDBJ databases">
        <authorList>
            <person name="Corre E."/>
            <person name="Pelletier E."/>
            <person name="Niang G."/>
            <person name="Scheremetjew M."/>
            <person name="Finn R."/>
            <person name="Kale V."/>
            <person name="Holt S."/>
            <person name="Cochrane G."/>
            <person name="Meng A."/>
            <person name="Brown T."/>
            <person name="Cohen L."/>
        </authorList>
    </citation>
    <scope>NUCLEOTIDE SEQUENCE</scope>
    <source>
        <strain evidence="2">PLY429</strain>
    </source>
</reference>
<proteinExistence type="predicted"/>
<feature type="transmembrane region" description="Helical" evidence="1">
    <location>
        <begin position="115"/>
        <end position="143"/>
    </location>
</feature>
<dbReference type="InterPro" id="IPR026721">
    <property type="entry name" value="TMEM18"/>
</dbReference>
<evidence type="ECO:0008006" key="3">
    <source>
        <dbReference type="Google" id="ProtNLM"/>
    </source>
</evidence>
<keyword evidence="1" id="KW-1133">Transmembrane helix</keyword>
<evidence type="ECO:0000313" key="2">
    <source>
        <dbReference type="EMBL" id="CAD9221211.1"/>
    </source>
</evidence>
<protein>
    <recommendedName>
        <fullName evidence="3">Transmembrane protein 18</fullName>
    </recommendedName>
</protein>
<evidence type="ECO:0000256" key="1">
    <source>
        <dbReference type="SAM" id="Phobius"/>
    </source>
</evidence>